<evidence type="ECO:0000256" key="1">
    <source>
        <dbReference type="ARBA" id="ARBA00022676"/>
    </source>
</evidence>
<evidence type="ECO:0000313" key="4">
    <source>
        <dbReference type="EMBL" id="NPE25734.1"/>
    </source>
</evidence>
<dbReference type="SUPFAM" id="SSF53448">
    <property type="entry name" value="Nucleotide-diphospho-sugar transferases"/>
    <property type="match status" value="1"/>
</dbReference>
<organism evidence="4 5">
    <name type="scientific">Xylanibacter caecicola</name>
    <dbReference type="NCBI Taxonomy" id="2736294"/>
    <lineage>
        <taxon>Bacteria</taxon>
        <taxon>Pseudomonadati</taxon>
        <taxon>Bacteroidota</taxon>
        <taxon>Bacteroidia</taxon>
        <taxon>Bacteroidales</taxon>
        <taxon>Prevotellaceae</taxon>
        <taxon>Xylanibacter</taxon>
    </lineage>
</organism>
<keyword evidence="5" id="KW-1185">Reference proteome</keyword>
<keyword evidence="1" id="KW-0328">Glycosyltransferase</keyword>
<name>A0ABX2B2I1_9BACT</name>
<dbReference type="EMBL" id="JABKKJ010000016">
    <property type="protein sequence ID" value="NPE25734.1"/>
    <property type="molecule type" value="Genomic_DNA"/>
</dbReference>
<proteinExistence type="predicted"/>
<dbReference type="PANTHER" id="PTHR22916">
    <property type="entry name" value="GLYCOSYLTRANSFERASE"/>
    <property type="match status" value="1"/>
</dbReference>
<dbReference type="Pfam" id="PF00535">
    <property type="entry name" value="Glycos_transf_2"/>
    <property type="match status" value="1"/>
</dbReference>
<dbReference type="RefSeq" id="WP_172345199.1">
    <property type="nucleotide sequence ID" value="NZ_CATJFF010000028.1"/>
</dbReference>
<dbReference type="PANTHER" id="PTHR22916:SF51">
    <property type="entry name" value="GLYCOSYLTRANSFERASE EPSH-RELATED"/>
    <property type="match status" value="1"/>
</dbReference>
<evidence type="ECO:0000256" key="2">
    <source>
        <dbReference type="ARBA" id="ARBA00022679"/>
    </source>
</evidence>
<keyword evidence="2" id="KW-0808">Transferase</keyword>
<dbReference type="CDD" id="cd00761">
    <property type="entry name" value="Glyco_tranf_GTA_type"/>
    <property type="match status" value="1"/>
</dbReference>
<reference evidence="4 5" key="1">
    <citation type="submission" date="2020-05" db="EMBL/GenBank/DDBJ databases">
        <title>Distinct polysaccharide utilization as determinants for interspecies competition between intestinal Prevotella spp.</title>
        <authorList>
            <person name="Galvez E.J.C."/>
            <person name="Iljazovic A."/>
            <person name="Strowig T."/>
        </authorList>
    </citation>
    <scope>NUCLEOTIDE SEQUENCE [LARGE SCALE GENOMIC DNA]</scope>
    <source>
        <strain evidence="4 5">PCHR</strain>
    </source>
</reference>
<dbReference type="Proteomes" id="UP000820977">
    <property type="component" value="Unassembled WGS sequence"/>
</dbReference>
<dbReference type="InterPro" id="IPR001173">
    <property type="entry name" value="Glyco_trans_2-like"/>
</dbReference>
<comment type="caution">
    <text evidence="4">The sequence shown here is derived from an EMBL/GenBank/DDBJ whole genome shotgun (WGS) entry which is preliminary data.</text>
</comment>
<feature type="domain" description="Glycosyltransferase 2-like" evidence="3">
    <location>
        <begin position="9"/>
        <end position="139"/>
    </location>
</feature>
<accession>A0ABX2B2I1</accession>
<protein>
    <submittedName>
        <fullName evidence="4">Glycosyltransferase</fullName>
    </submittedName>
</protein>
<evidence type="ECO:0000259" key="3">
    <source>
        <dbReference type="Pfam" id="PF00535"/>
    </source>
</evidence>
<sequence length="326" mass="37986">MEQGNPFFSIILPVYNAKQYLSTCIDSVISQSFTDWELLCVDDGSFDGSSDILNGYNSLMHRYIKIIHKENEGVSVARNIGLKKAKGKYILFCDSDDIMLPQSLQYIANALQQNPVDYLRFEYKTIDADGNDLYPNYEAKRRKQYNGKVVDAATCIEKIVRKEFFLWSGVFKRGIIEKHCIEFLPGCTYNEDTLFMLRYFMFCKCNTYINYIAYGYRKFPNAVTASFTEKNYQGVKQVFTKAIALYNDSGLQMQKAIKSVVESLGLRICQYAIEHNRHDDIMETSSFCCIKPLNMEWILIKTLTYKKIYRLLPVIEIMRKIARRIW</sequence>
<dbReference type="Gene3D" id="3.90.550.10">
    <property type="entry name" value="Spore Coat Polysaccharide Biosynthesis Protein SpsA, Chain A"/>
    <property type="match status" value="1"/>
</dbReference>
<evidence type="ECO:0000313" key="5">
    <source>
        <dbReference type="Proteomes" id="UP000820977"/>
    </source>
</evidence>
<dbReference type="InterPro" id="IPR029044">
    <property type="entry name" value="Nucleotide-diphossugar_trans"/>
</dbReference>
<gene>
    <name evidence="4" type="ORF">HPS54_09450</name>
</gene>